<keyword evidence="6" id="KW-1185">Reference proteome</keyword>
<dbReference type="EMBL" id="ADMD01000007">
    <property type="protein sequence ID" value="EJZ83720.1"/>
    <property type="molecule type" value="Genomic_DNA"/>
</dbReference>
<dbReference type="InParanoid" id="K0Z8M2"/>
<keyword evidence="1" id="KW-0489">Methyltransferase</keyword>
<comment type="caution">
    <text evidence="5">The sequence shown here is derived from an EMBL/GenBank/DDBJ whole genome shotgun (WGS) entry which is preliminary data.</text>
</comment>
<dbReference type="RefSeq" id="WP_009139439.1">
    <property type="nucleotide sequence ID" value="NZ_JH815198.1"/>
</dbReference>
<dbReference type="Pfam" id="PF08241">
    <property type="entry name" value="Methyltransf_11"/>
    <property type="match status" value="1"/>
</dbReference>
<evidence type="ECO:0000256" key="3">
    <source>
        <dbReference type="ARBA" id="ARBA00022691"/>
    </source>
</evidence>
<dbReference type="CDD" id="cd02440">
    <property type="entry name" value="AdoMet_MTases"/>
    <property type="match status" value="1"/>
</dbReference>
<dbReference type="PANTHER" id="PTHR43464:SF19">
    <property type="entry name" value="UBIQUINONE BIOSYNTHESIS O-METHYLTRANSFERASE, MITOCHONDRIAL"/>
    <property type="match status" value="1"/>
</dbReference>
<keyword evidence="3" id="KW-0949">S-adenosyl-L-methionine</keyword>
<proteinExistence type="predicted"/>
<dbReference type="SUPFAM" id="SSF53335">
    <property type="entry name" value="S-adenosyl-L-methionine-dependent methyltransferases"/>
    <property type="match status" value="1"/>
</dbReference>
<gene>
    <name evidence="5" type="ORF">HMPREF9451_01241</name>
</gene>
<name>K0Z8M2_9ACTN</name>
<accession>K0Z8M2</accession>
<dbReference type="Proteomes" id="UP000006069">
    <property type="component" value="Unassembled WGS sequence"/>
</dbReference>
<organism evidence="5 6">
    <name type="scientific">Slackia piriformis YIT 12062</name>
    <dbReference type="NCBI Taxonomy" id="742818"/>
    <lineage>
        <taxon>Bacteria</taxon>
        <taxon>Bacillati</taxon>
        <taxon>Actinomycetota</taxon>
        <taxon>Coriobacteriia</taxon>
        <taxon>Eggerthellales</taxon>
        <taxon>Eggerthellaceae</taxon>
        <taxon>Slackia</taxon>
    </lineage>
</organism>
<dbReference type="PANTHER" id="PTHR43464">
    <property type="entry name" value="METHYLTRANSFERASE"/>
    <property type="match status" value="1"/>
</dbReference>
<sequence>MSHNAEEYDAIAERLFAPIYPVIAAAVVERTGKRCGRMLDVGCGGGHLALAVLREGAFDHVTLLDENADALKMAEDRIRGELTSENRTSTMLSSCCSDICAADLAERIGTTFDLIVSRGSMPFWDDQMAAFKNLYALLAPGGVAYVGGGMGSRALREQIAAQMAEIRRQNGGSGPRMFDMSASKALETSAYEALLEHLGADYDVVANDEEGRWFVFGKPAE</sequence>
<dbReference type="eggNOG" id="COG2226">
    <property type="taxonomic scope" value="Bacteria"/>
</dbReference>
<evidence type="ECO:0000256" key="1">
    <source>
        <dbReference type="ARBA" id="ARBA00022603"/>
    </source>
</evidence>
<dbReference type="InterPro" id="IPR013216">
    <property type="entry name" value="Methyltransf_11"/>
</dbReference>
<dbReference type="Gene3D" id="3.40.50.150">
    <property type="entry name" value="Vaccinia Virus protein VP39"/>
    <property type="match status" value="1"/>
</dbReference>
<evidence type="ECO:0000259" key="4">
    <source>
        <dbReference type="Pfam" id="PF08241"/>
    </source>
</evidence>
<protein>
    <recommendedName>
        <fullName evidence="4">Methyltransferase type 11 domain-containing protein</fullName>
    </recommendedName>
</protein>
<dbReference type="GO" id="GO:0008757">
    <property type="term" value="F:S-adenosylmethionine-dependent methyltransferase activity"/>
    <property type="evidence" value="ECO:0007669"/>
    <property type="project" value="InterPro"/>
</dbReference>
<evidence type="ECO:0000256" key="2">
    <source>
        <dbReference type="ARBA" id="ARBA00022679"/>
    </source>
</evidence>
<keyword evidence="2" id="KW-0808">Transferase</keyword>
<dbReference type="HOGENOM" id="CLU_088165_0_0_11"/>
<dbReference type="InterPro" id="IPR029063">
    <property type="entry name" value="SAM-dependent_MTases_sf"/>
</dbReference>
<evidence type="ECO:0000313" key="5">
    <source>
        <dbReference type="EMBL" id="EJZ83720.1"/>
    </source>
</evidence>
<evidence type="ECO:0000313" key="6">
    <source>
        <dbReference type="Proteomes" id="UP000006069"/>
    </source>
</evidence>
<feature type="domain" description="Methyltransferase type 11" evidence="4">
    <location>
        <begin position="39"/>
        <end position="145"/>
    </location>
</feature>
<dbReference type="AlphaFoldDB" id="K0Z8M2"/>
<reference evidence="5 6" key="1">
    <citation type="submission" date="2012-08" db="EMBL/GenBank/DDBJ databases">
        <title>The Genome Sequence of Slackia piriformis YIT 12062.</title>
        <authorList>
            <consortium name="The Broad Institute Genome Sequencing Platform"/>
            <person name="Earl A."/>
            <person name="Ward D."/>
            <person name="Feldgarden M."/>
            <person name="Gevers D."/>
            <person name="Morotomi M."/>
            <person name="Walker B."/>
            <person name="Young S.K."/>
            <person name="Zeng Q."/>
            <person name="Gargeya S."/>
            <person name="Fitzgerald M."/>
            <person name="Haas B."/>
            <person name="Abouelleil A."/>
            <person name="Alvarado L."/>
            <person name="Arachchi H.M."/>
            <person name="Berlin A.M."/>
            <person name="Chapman S.B."/>
            <person name="Goldberg J."/>
            <person name="Griggs A."/>
            <person name="Gujja S."/>
            <person name="Hansen M."/>
            <person name="Howarth C."/>
            <person name="Imamovic A."/>
            <person name="Larimer J."/>
            <person name="McCowen C."/>
            <person name="Montmayeur A."/>
            <person name="Murphy C."/>
            <person name="Neiman D."/>
            <person name="Pearson M."/>
            <person name="Priest M."/>
            <person name="Roberts A."/>
            <person name="Saif S."/>
            <person name="Shea T."/>
            <person name="Sisk P."/>
            <person name="Sykes S."/>
            <person name="Wortman J."/>
            <person name="Nusbaum C."/>
            <person name="Birren B."/>
        </authorList>
    </citation>
    <scope>NUCLEOTIDE SEQUENCE [LARGE SCALE GENOMIC DNA]</scope>
    <source>
        <strain evidence="5 6">YIT 12062</strain>
    </source>
</reference>
<dbReference type="PATRIC" id="fig|742818.3.peg.1303"/>
<dbReference type="GO" id="GO:0032259">
    <property type="term" value="P:methylation"/>
    <property type="evidence" value="ECO:0007669"/>
    <property type="project" value="UniProtKB-KW"/>
</dbReference>